<evidence type="ECO:0000256" key="1">
    <source>
        <dbReference type="ARBA" id="ARBA00004635"/>
    </source>
</evidence>
<keyword evidence="2" id="KW-0732">Signal</keyword>
<keyword evidence="5 6" id="KW-0449">Lipoprotein</keyword>
<evidence type="ECO:0000256" key="6">
    <source>
        <dbReference type="PIRNR" id="PIRNR002854"/>
    </source>
</evidence>
<evidence type="ECO:0000256" key="4">
    <source>
        <dbReference type="ARBA" id="ARBA00023139"/>
    </source>
</evidence>
<dbReference type="PANTHER" id="PTHR30429:SF0">
    <property type="entry name" value="METHIONINE-BINDING LIPOPROTEIN METQ"/>
    <property type="match status" value="1"/>
</dbReference>
<keyword evidence="3" id="KW-0472">Membrane</keyword>
<organism evidence="7 8">
    <name type="scientific">Leptospira kmetyi</name>
    <dbReference type="NCBI Taxonomy" id="408139"/>
    <lineage>
        <taxon>Bacteria</taxon>
        <taxon>Pseudomonadati</taxon>
        <taxon>Spirochaetota</taxon>
        <taxon>Spirochaetia</taxon>
        <taxon>Leptospirales</taxon>
        <taxon>Leptospiraceae</taxon>
        <taxon>Leptospira</taxon>
    </lineage>
</organism>
<comment type="subcellular location">
    <subcellularLocation>
        <location evidence="1">Membrane</location>
        <topology evidence="1">Lipid-anchor</topology>
    </subcellularLocation>
</comment>
<dbReference type="RefSeq" id="WP_100738332.1">
    <property type="nucleotide sequence ID" value="NZ_CP033614.1"/>
</dbReference>
<evidence type="ECO:0000313" key="7">
    <source>
        <dbReference type="EMBL" id="AYV56777.1"/>
    </source>
</evidence>
<dbReference type="SUPFAM" id="SSF53850">
    <property type="entry name" value="Periplasmic binding protein-like II"/>
    <property type="match status" value="1"/>
</dbReference>
<reference evidence="7 8" key="1">
    <citation type="submission" date="2018-11" db="EMBL/GenBank/DDBJ databases">
        <title>Complete genome sequence of Leptospira kmetyi isolate LS 001/16 from soil sample associated with a leptospirosis patient in Kelantan.</title>
        <authorList>
            <person name="Muhammad Yusoff F."/>
            <person name="Muhammad Yusoff S."/>
            <person name="Ahmad M.N."/>
            <person name="Yusof N.Y."/>
            <person name="Aziah I."/>
        </authorList>
    </citation>
    <scope>NUCLEOTIDE SEQUENCE [LARGE SCALE GENOMIC DNA]</scope>
    <source>
        <strain evidence="7 8">LS 001/16</strain>
    </source>
</reference>
<dbReference type="InterPro" id="IPR004872">
    <property type="entry name" value="Lipoprotein_NlpA"/>
</dbReference>
<dbReference type="AlphaFoldDB" id="A0A2M9XM08"/>
<dbReference type="EMBL" id="CP033614">
    <property type="protein sequence ID" value="AYV56777.1"/>
    <property type="molecule type" value="Genomic_DNA"/>
</dbReference>
<dbReference type="PIRSF" id="PIRSF002854">
    <property type="entry name" value="MetQ"/>
    <property type="match status" value="1"/>
</dbReference>
<keyword evidence="4" id="KW-0564">Palmitate</keyword>
<evidence type="ECO:0000256" key="2">
    <source>
        <dbReference type="ARBA" id="ARBA00022729"/>
    </source>
</evidence>
<name>A0A2M9XM08_9LEPT</name>
<dbReference type="KEGG" id="lkm:EFP84_15600"/>
<dbReference type="GO" id="GO:0016020">
    <property type="term" value="C:membrane"/>
    <property type="evidence" value="ECO:0007669"/>
    <property type="project" value="UniProtKB-SubCell"/>
</dbReference>
<evidence type="ECO:0000256" key="5">
    <source>
        <dbReference type="ARBA" id="ARBA00023288"/>
    </source>
</evidence>
<dbReference type="PANTHER" id="PTHR30429">
    <property type="entry name" value="D-METHIONINE-BINDING LIPOPROTEIN METQ"/>
    <property type="match status" value="1"/>
</dbReference>
<dbReference type="Proteomes" id="UP000276407">
    <property type="component" value="Chromosome 1"/>
</dbReference>
<dbReference type="Gene3D" id="3.40.190.10">
    <property type="entry name" value="Periplasmic binding protein-like II"/>
    <property type="match status" value="2"/>
</dbReference>
<evidence type="ECO:0000256" key="3">
    <source>
        <dbReference type="ARBA" id="ARBA00023136"/>
    </source>
</evidence>
<accession>A0A2M9XM08</accession>
<proteinExistence type="inferred from homology"/>
<sequence>MKSIRLGLILLSASIFFSTAVCKKAGAPQLPGDRKSLKIGICPGPYGDLLKKAVFPNLIKKGYKIEIVEFSDYIQPNLALENGDIDANLFQHTVYLNKFSKDKNLNLSPIVSVPTAPMAIFAGKSKTVQAVPNGGTITLPNDPTNQLRALKLFQELGLLKVSPDANPAKASLADVTDNPKKLDLRPLEAAQLPRSLESAELAAVNGNFAIASGLDLTKAIKLETLAEEHKNILVVRSNEKDVPFAKDLIESVHSPEFAKVIDTDFQGFQKPDWLLNKK</sequence>
<dbReference type="OrthoDB" id="9812878at2"/>
<gene>
    <name evidence="7" type="ORF">EFP84_15600</name>
</gene>
<comment type="similarity">
    <text evidence="6">Belongs to the nlpA lipoprotein family.</text>
</comment>
<dbReference type="Pfam" id="PF03180">
    <property type="entry name" value="Lipoprotein_9"/>
    <property type="match status" value="1"/>
</dbReference>
<evidence type="ECO:0000313" key="8">
    <source>
        <dbReference type="Proteomes" id="UP000276407"/>
    </source>
</evidence>
<protein>
    <recommendedName>
        <fullName evidence="6">Lipoprotein</fullName>
    </recommendedName>
</protein>